<dbReference type="SUPFAM" id="SSF56601">
    <property type="entry name" value="beta-lactamase/transpeptidase-like"/>
    <property type="match status" value="1"/>
</dbReference>
<keyword evidence="5" id="KW-0645">Protease</keyword>
<dbReference type="GO" id="GO:0006508">
    <property type="term" value="P:proteolysis"/>
    <property type="evidence" value="ECO:0007669"/>
    <property type="project" value="InterPro"/>
</dbReference>
<keyword evidence="4" id="KW-0732">Signal</keyword>
<comment type="similarity">
    <text evidence="1">Belongs to the peptidase S13 family.</text>
</comment>
<keyword evidence="2 5" id="KW-0378">Hydrolase</keyword>
<evidence type="ECO:0000256" key="2">
    <source>
        <dbReference type="ARBA" id="ARBA00022801"/>
    </source>
</evidence>
<keyword evidence="5" id="KW-0121">Carboxypeptidase</keyword>
<dbReference type="EMBL" id="CP036426">
    <property type="protein sequence ID" value="QDV38158.1"/>
    <property type="molecule type" value="Genomic_DNA"/>
</dbReference>
<dbReference type="PANTHER" id="PTHR30023:SF0">
    <property type="entry name" value="PENICILLIN-SENSITIVE CARBOXYPEPTIDASE A"/>
    <property type="match status" value="1"/>
</dbReference>
<dbReference type="AlphaFoldDB" id="A0A518HBB8"/>
<feature type="region of interest" description="Disordered" evidence="3">
    <location>
        <begin position="531"/>
        <end position="561"/>
    </location>
</feature>
<dbReference type="PANTHER" id="PTHR30023">
    <property type="entry name" value="D-ALANYL-D-ALANINE CARBOXYPEPTIDASE"/>
    <property type="match status" value="1"/>
</dbReference>
<dbReference type="EC" id="3.4.16.4" evidence="5"/>
<feature type="signal peptide" evidence="4">
    <location>
        <begin position="1"/>
        <end position="24"/>
    </location>
</feature>
<dbReference type="KEGG" id="tpla:ElP_61070"/>
<dbReference type="NCBIfam" id="TIGR00666">
    <property type="entry name" value="PBP4"/>
    <property type="match status" value="1"/>
</dbReference>
<protein>
    <submittedName>
        <fullName evidence="5">D-alanyl-D-alanine carboxypeptidase</fullName>
        <ecNumber evidence="5">3.4.16.4</ecNumber>
    </submittedName>
</protein>
<dbReference type="GO" id="GO:0000270">
    <property type="term" value="P:peptidoglycan metabolic process"/>
    <property type="evidence" value="ECO:0007669"/>
    <property type="project" value="TreeGrafter"/>
</dbReference>
<evidence type="ECO:0000313" key="5">
    <source>
        <dbReference type="EMBL" id="QDV38158.1"/>
    </source>
</evidence>
<dbReference type="Gene3D" id="3.40.710.10">
    <property type="entry name" value="DD-peptidase/beta-lactamase superfamily"/>
    <property type="match status" value="2"/>
</dbReference>
<dbReference type="GO" id="GO:0009002">
    <property type="term" value="F:serine-type D-Ala-D-Ala carboxypeptidase activity"/>
    <property type="evidence" value="ECO:0007669"/>
    <property type="project" value="UniProtKB-EC"/>
</dbReference>
<evidence type="ECO:0000256" key="4">
    <source>
        <dbReference type="SAM" id="SignalP"/>
    </source>
</evidence>
<keyword evidence="6" id="KW-1185">Reference proteome</keyword>
<dbReference type="InterPro" id="IPR012338">
    <property type="entry name" value="Beta-lactam/transpept-like"/>
</dbReference>
<evidence type="ECO:0000256" key="1">
    <source>
        <dbReference type="ARBA" id="ARBA00006096"/>
    </source>
</evidence>
<dbReference type="Proteomes" id="UP000317835">
    <property type="component" value="Chromosome"/>
</dbReference>
<feature type="compositionally biased region" description="Pro residues" evidence="3">
    <location>
        <begin position="538"/>
        <end position="555"/>
    </location>
</feature>
<dbReference type="Gene3D" id="3.50.80.20">
    <property type="entry name" value="D-Ala-D-Ala carboxypeptidase C, peptidase S13"/>
    <property type="match status" value="1"/>
</dbReference>
<dbReference type="RefSeq" id="WP_197446487.1">
    <property type="nucleotide sequence ID" value="NZ_CP036426.1"/>
</dbReference>
<feature type="chain" id="PRO_5021697739" evidence="4">
    <location>
        <begin position="25"/>
        <end position="561"/>
    </location>
</feature>
<proteinExistence type="inferred from homology"/>
<evidence type="ECO:0000313" key="6">
    <source>
        <dbReference type="Proteomes" id="UP000317835"/>
    </source>
</evidence>
<accession>A0A518HBB8</accession>
<dbReference type="InterPro" id="IPR000667">
    <property type="entry name" value="Peptidase_S13"/>
</dbReference>
<sequence length="561" mass="58197" precursor="true">MRRKVGACGSCIGWLLAASIPAWAGDDGSSGPIADRVAEIIATPGFEAGHWGVLVVDRSSGEVLFEHEADRLFIPAEVAQLFPAASALEALGVDHRFQTPVHRRGEVGPGGTLDGDLILVAVGDPSLGGRTSPKDGSLLYRDVDHTRAGSTQGAALVEADPLAGLDHLAREVKAAGISAVSGEVIVDDRLFEPTPVEGAVPSRIVPIAVNDNLVDVVVTPAAEPGKPAGVVTVPPSDFYAAESRVETVPEGQPPRIEVVREGTRRFSVRGQIPVGHPPVVRVYEVEQPGDFARALFVEQLRARGVRVDASPLGENPGDRLPSSPVVAQLPRVAQYTSPPLREYVRMILKVGHHLHAGSLPLLLAAAEGQRSLAEGLRRQGAIHERLGLPAGGISLADGAGTHRSDLVSPRAVVALLRAMDTRPGGPAFEAALPVIGREGTTLDVVAADSPARGHARAHSGTSWSVDATTGRPVLLCKSLAGYMETASGRDLAFAYFVNLVPSTGAADRGVTGLSSARLLGALCEAFYADQSPGSPSASVPPVPPAPAPQVPPPAGPNATDE</sequence>
<organism evidence="5 6">
    <name type="scientific">Tautonia plasticadhaerens</name>
    <dbReference type="NCBI Taxonomy" id="2527974"/>
    <lineage>
        <taxon>Bacteria</taxon>
        <taxon>Pseudomonadati</taxon>
        <taxon>Planctomycetota</taxon>
        <taxon>Planctomycetia</taxon>
        <taxon>Isosphaerales</taxon>
        <taxon>Isosphaeraceae</taxon>
        <taxon>Tautonia</taxon>
    </lineage>
</organism>
<evidence type="ECO:0000256" key="3">
    <source>
        <dbReference type="SAM" id="MobiDB-lite"/>
    </source>
</evidence>
<dbReference type="Pfam" id="PF02113">
    <property type="entry name" value="Peptidase_S13"/>
    <property type="match status" value="1"/>
</dbReference>
<name>A0A518HBB8_9BACT</name>
<gene>
    <name evidence="5" type="primary">dac</name>
    <name evidence="5" type="ORF">ElP_61070</name>
</gene>
<reference evidence="5 6" key="1">
    <citation type="submission" date="2019-02" db="EMBL/GenBank/DDBJ databases">
        <title>Deep-cultivation of Planctomycetes and their phenomic and genomic characterization uncovers novel biology.</title>
        <authorList>
            <person name="Wiegand S."/>
            <person name="Jogler M."/>
            <person name="Boedeker C."/>
            <person name="Pinto D."/>
            <person name="Vollmers J."/>
            <person name="Rivas-Marin E."/>
            <person name="Kohn T."/>
            <person name="Peeters S.H."/>
            <person name="Heuer A."/>
            <person name="Rast P."/>
            <person name="Oberbeckmann S."/>
            <person name="Bunk B."/>
            <person name="Jeske O."/>
            <person name="Meyerdierks A."/>
            <person name="Storesund J.E."/>
            <person name="Kallscheuer N."/>
            <person name="Luecker S."/>
            <person name="Lage O.M."/>
            <person name="Pohl T."/>
            <person name="Merkel B.J."/>
            <person name="Hornburger P."/>
            <person name="Mueller R.-W."/>
            <person name="Bruemmer F."/>
            <person name="Labrenz M."/>
            <person name="Spormann A.M."/>
            <person name="Op den Camp H."/>
            <person name="Overmann J."/>
            <person name="Amann R."/>
            <person name="Jetten M.S.M."/>
            <person name="Mascher T."/>
            <person name="Medema M.H."/>
            <person name="Devos D.P."/>
            <person name="Kaster A.-K."/>
            <person name="Ovreas L."/>
            <person name="Rohde M."/>
            <person name="Galperin M.Y."/>
            <person name="Jogler C."/>
        </authorList>
    </citation>
    <scope>NUCLEOTIDE SEQUENCE [LARGE SCALE GENOMIC DNA]</scope>
    <source>
        <strain evidence="5 6">ElP</strain>
    </source>
</reference>